<dbReference type="InterPro" id="IPR036465">
    <property type="entry name" value="vWFA_dom_sf"/>
</dbReference>
<sequence length="481" mass="55208">MLGMDELNIAMMVAESGIVETAIDDLMEKVQFLAVAESARSNELAKEHIHQWSHYAQKRVADTFENSHLQNELTLYRETLKLNERHFYSRLPSLLGKLASTSSFYPEAKKLIEQNRAVKNPLFAQHFCDCWYESLLNSVKETESGTLDSEKEKCLADLRQRLESLEYVNEIAGTGQVGNFIRAWDMAASKLTKGDITAIRKHANFLRKNSELKEIANQLGRMASQVDDPELRKNQQEELKIVEEVSDEATDDIVGVHQHNDLNRMLPNEAIFLAYPELETIFYKRFLTKRLMNYKMRGKARKLKKVRAEKAENQTADIEKGPFILCVDASGSMRGFPEECAKGMAYALMQVALEEDRDCYVILFSTEQITYELTGQDGLREAGVFLSYQFRGGTELEPALIKSVELMSEEKYKNADLVVLSDFIAPKQPEAIQQMVASLQKQQNRFHAVCFSKHGNPQLMDMFDHCWDYHPGMWGRLMKKW</sequence>
<proteinExistence type="predicted"/>
<dbReference type="Gene3D" id="3.40.50.410">
    <property type="entry name" value="von Willebrand factor, type A domain"/>
    <property type="match status" value="1"/>
</dbReference>
<gene>
    <name evidence="1" type="ORF">DI392_18175</name>
</gene>
<accession>A0A2U3B570</accession>
<evidence type="ECO:0000313" key="1">
    <source>
        <dbReference type="EMBL" id="PWI31953.1"/>
    </source>
</evidence>
<dbReference type="CDD" id="cd01462">
    <property type="entry name" value="VWA_YIEM_type"/>
    <property type="match status" value="1"/>
</dbReference>
<evidence type="ECO:0000313" key="2">
    <source>
        <dbReference type="Proteomes" id="UP000245362"/>
    </source>
</evidence>
<dbReference type="EMBL" id="QFWT01000013">
    <property type="protein sequence ID" value="PWI31953.1"/>
    <property type="molecule type" value="Genomic_DNA"/>
</dbReference>
<dbReference type="AlphaFoldDB" id="A0A2U3B570"/>
<comment type="caution">
    <text evidence="1">The sequence shown here is derived from an EMBL/GenBank/DDBJ whole genome shotgun (WGS) entry which is preliminary data.</text>
</comment>
<protein>
    <submittedName>
        <fullName evidence="1">ATPase RavA stimulator ViaA</fullName>
    </submittedName>
</protein>
<dbReference type="Proteomes" id="UP000245362">
    <property type="component" value="Unassembled WGS sequence"/>
</dbReference>
<organism evidence="1 2">
    <name type="scientific">Vibrio albus</name>
    <dbReference type="NCBI Taxonomy" id="2200953"/>
    <lineage>
        <taxon>Bacteria</taxon>
        <taxon>Pseudomonadati</taxon>
        <taxon>Pseudomonadota</taxon>
        <taxon>Gammaproteobacteria</taxon>
        <taxon>Vibrionales</taxon>
        <taxon>Vibrionaceae</taxon>
        <taxon>Vibrio</taxon>
    </lineage>
</organism>
<dbReference type="Pfam" id="PF05762">
    <property type="entry name" value="VWA_CoxE"/>
    <property type="match status" value="1"/>
</dbReference>
<dbReference type="RefSeq" id="WP_109321112.1">
    <property type="nucleotide sequence ID" value="NZ_QFWT01000013.1"/>
</dbReference>
<name>A0A2U3B570_9VIBR</name>
<dbReference type="InterPro" id="IPR008912">
    <property type="entry name" value="Uncharacterised_CoxE"/>
</dbReference>
<keyword evidence="2" id="KW-1185">Reference proteome</keyword>
<dbReference type="PANTHER" id="PTHR36846">
    <property type="entry name" value="PROTEIN VIAA"/>
    <property type="match status" value="1"/>
</dbReference>
<dbReference type="OrthoDB" id="387240at2"/>
<dbReference type="PANTHER" id="PTHR36846:SF1">
    <property type="entry name" value="PROTEIN VIAA"/>
    <property type="match status" value="1"/>
</dbReference>
<reference evidence="1 2" key="1">
    <citation type="submission" date="2018-05" db="EMBL/GenBank/DDBJ databases">
        <title>Vibrio limimaris sp. nov., isolated from marine sediment.</title>
        <authorList>
            <person name="Li C.-M."/>
        </authorList>
    </citation>
    <scope>NUCLEOTIDE SEQUENCE [LARGE SCALE GENOMIC DNA]</scope>
    <source>
        <strain evidence="1 2">E4404</strain>
    </source>
</reference>
<dbReference type="GO" id="GO:0005829">
    <property type="term" value="C:cytosol"/>
    <property type="evidence" value="ECO:0007669"/>
    <property type="project" value="TreeGrafter"/>
</dbReference>
<dbReference type="SUPFAM" id="SSF53300">
    <property type="entry name" value="vWA-like"/>
    <property type="match status" value="1"/>
</dbReference>
<dbReference type="NCBIfam" id="NF008230">
    <property type="entry name" value="PRK10997.1"/>
    <property type="match status" value="1"/>
</dbReference>